<name>A0A1M7Z3W1_9BACT</name>
<organism evidence="2 3">
    <name type="scientific">Algoriphagus zhangzhouensis</name>
    <dbReference type="NCBI Taxonomy" id="1073327"/>
    <lineage>
        <taxon>Bacteria</taxon>
        <taxon>Pseudomonadati</taxon>
        <taxon>Bacteroidota</taxon>
        <taxon>Cytophagia</taxon>
        <taxon>Cytophagales</taxon>
        <taxon>Cyclobacteriaceae</taxon>
        <taxon>Algoriphagus</taxon>
    </lineage>
</organism>
<proteinExistence type="predicted"/>
<dbReference type="EMBL" id="FRXN01000001">
    <property type="protein sequence ID" value="SHO59561.1"/>
    <property type="molecule type" value="Genomic_DNA"/>
</dbReference>
<dbReference type="Pfam" id="PF11827">
    <property type="entry name" value="DUF3347"/>
    <property type="match status" value="1"/>
</dbReference>
<dbReference type="RefSeq" id="WP_073569889.1">
    <property type="nucleotide sequence ID" value="NZ_FRXN01000001.1"/>
</dbReference>
<sequence length="191" mass="20814">MKKTSLFALALGIALYSCSGSKTEDHSMHEGHEMGADAKSEHSEMAMSNASTPVIDAYLSIKDAFVNDNSSEAASKAPQLIEAIKGFDINAYEGEDFVKLEELQMEAAMVAENLTSEDIAAQRESFQALSVLMTDFIKIAGTDRTLYQQYCPMYKNNTGGIWLSASEDIKNPLFGSSMLTCGRVEETLALN</sequence>
<gene>
    <name evidence="2" type="ORF">SAMN04488108_0199</name>
</gene>
<protein>
    <recommendedName>
        <fullName evidence="1">DUF3347 domain-containing protein</fullName>
    </recommendedName>
</protein>
<dbReference type="AlphaFoldDB" id="A0A1M7Z3W1"/>
<dbReference type="PROSITE" id="PS51257">
    <property type="entry name" value="PROKAR_LIPOPROTEIN"/>
    <property type="match status" value="1"/>
</dbReference>
<evidence type="ECO:0000313" key="3">
    <source>
        <dbReference type="Proteomes" id="UP000184609"/>
    </source>
</evidence>
<evidence type="ECO:0000313" key="2">
    <source>
        <dbReference type="EMBL" id="SHO59561.1"/>
    </source>
</evidence>
<dbReference type="InterPro" id="IPR021782">
    <property type="entry name" value="DUF3347"/>
</dbReference>
<dbReference type="Proteomes" id="UP000184609">
    <property type="component" value="Unassembled WGS sequence"/>
</dbReference>
<keyword evidence="3" id="KW-1185">Reference proteome</keyword>
<evidence type="ECO:0000259" key="1">
    <source>
        <dbReference type="Pfam" id="PF11827"/>
    </source>
</evidence>
<reference evidence="3" key="1">
    <citation type="submission" date="2016-12" db="EMBL/GenBank/DDBJ databases">
        <authorList>
            <person name="Varghese N."/>
            <person name="Submissions S."/>
        </authorList>
    </citation>
    <scope>NUCLEOTIDE SEQUENCE [LARGE SCALE GENOMIC DNA]</scope>
    <source>
        <strain evidence="3">DSM 25035</strain>
    </source>
</reference>
<feature type="domain" description="DUF3347" evidence="1">
    <location>
        <begin position="54"/>
        <end position="144"/>
    </location>
</feature>
<accession>A0A1M7Z3W1</accession>
<dbReference type="OrthoDB" id="5513217at2"/>
<dbReference type="STRING" id="1073327.SAMN04488108_0199"/>